<evidence type="ECO:0000256" key="1">
    <source>
        <dbReference type="ARBA" id="ARBA00001974"/>
    </source>
</evidence>
<evidence type="ECO:0000256" key="4">
    <source>
        <dbReference type="ARBA" id="ARBA00023002"/>
    </source>
</evidence>
<comment type="caution">
    <text evidence="5">The sequence shown here is derived from an EMBL/GenBank/DDBJ whole genome shotgun (WGS) entry which is preliminary data.</text>
</comment>
<dbReference type="Gene3D" id="3.30.9.10">
    <property type="entry name" value="D-Amino Acid Oxidase, subunit A, domain 2"/>
    <property type="match status" value="1"/>
</dbReference>
<dbReference type="Proteomes" id="UP000093355">
    <property type="component" value="Unassembled WGS sequence"/>
</dbReference>
<dbReference type="SUPFAM" id="SSF51905">
    <property type="entry name" value="FAD/NAD(P)-binding domain"/>
    <property type="match status" value="1"/>
</dbReference>
<comment type="similarity">
    <text evidence="2">Belongs to the DadA oxidoreductase family.</text>
</comment>
<sequence>MSDGYDLAVVGAGIVGLGHAAAALERGLKVVVIDRATAVAGSTIRNFGHAGFSAHAGEAGEYARVAREVWQRLAARAGFWARETGTLVVARHEDELAVLRESGVGDLLSAAGVEELAPVRGAVGGALRRGDMQIDPREAGPTIAAWLREQGVEFRWRTAALGVEPGVLHTSRGEIRAEAIVVAVNFDVDHLFPDIAEEHGVVRCGLDMMLTDGVGLRIPVLTGSSMLRYSAFAAAPSIADVRARIAAQEPGILERDVNQMYTERPDGTLLVGDTHYGGETILPFQDEDAFTLLGRLGEELFGRPLRVRQRWQGIYAKAPGDFLRVAPRDGVRVVSVTTGIGMTTGLGLAESVIAELFGEAR</sequence>
<comment type="cofactor">
    <cofactor evidence="1">
        <name>FAD</name>
        <dbReference type="ChEBI" id="CHEBI:57692"/>
    </cofactor>
</comment>
<organism evidence="5 6">
    <name type="scientific">Microbacterium sediminis</name>
    <dbReference type="NCBI Taxonomy" id="904291"/>
    <lineage>
        <taxon>Bacteria</taxon>
        <taxon>Bacillati</taxon>
        <taxon>Actinomycetota</taxon>
        <taxon>Actinomycetes</taxon>
        <taxon>Micrococcales</taxon>
        <taxon>Microbacteriaceae</taxon>
        <taxon>Microbacterium</taxon>
    </lineage>
</organism>
<dbReference type="NCBIfam" id="TIGR03364">
    <property type="entry name" value="HpnW_proposed"/>
    <property type="match status" value="1"/>
</dbReference>
<accession>A0A1B9N8C3</accession>
<proteinExistence type="inferred from homology"/>
<protein>
    <submittedName>
        <fullName evidence="5">Oxidoreductase</fullName>
    </submittedName>
</protein>
<dbReference type="OrthoDB" id="9799943at2"/>
<name>A0A1B9N8C3_9MICO</name>
<dbReference type="RefSeq" id="WP_067027556.1">
    <property type="nucleotide sequence ID" value="NZ_CP038256.1"/>
</dbReference>
<evidence type="ECO:0000313" key="5">
    <source>
        <dbReference type="EMBL" id="OCG72851.1"/>
    </source>
</evidence>
<dbReference type="EMBL" id="LXMD01000028">
    <property type="protein sequence ID" value="OCG72851.1"/>
    <property type="molecule type" value="Genomic_DNA"/>
</dbReference>
<dbReference type="PANTHER" id="PTHR13847:SF286">
    <property type="entry name" value="D-AMINO ACID DEHYDROGENASE"/>
    <property type="match status" value="1"/>
</dbReference>
<dbReference type="Gene3D" id="3.50.50.60">
    <property type="entry name" value="FAD/NAD(P)-binding domain"/>
    <property type="match status" value="1"/>
</dbReference>
<dbReference type="InterPro" id="IPR006076">
    <property type="entry name" value="FAD-dep_OxRdtase"/>
</dbReference>
<dbReference type="Pfam" id="PF01266">
    <property type="entry name" value="DAO"/>
    <property type="match status" value="1"/>
</dbReference>
<evidence type="ECO:0000313" key="6">
    <source>
        <dbReference type="Proteomes" id="UP000093355"/>
    </source>
</evidence>
<gene>
    <name evidence="5" type="ORF">A7J15_10130</name>
</gene>
<dbReference type="InterPro" id="IPR036188">
    <property type="entry name" value="FAD/NAD-bd_sf"/>
</dbReference>
<keyword evidence="4" id="KW-0560">Oxidoreductase</keyword>
<evidence type="ECO:0000256" key="3">
    <source>
        <dbReference type="ARBA" id="ARBA00022630"/>
    </source>
</evidence>
<dbReference type="InterPro" id="IPR017741">
    <property type="entry name" value="FAD-dependent_OxRdtase_HpnW"/>
</dbReference>
<dbReference type="GO" id="GO:0005737">
    <property type="term" value="C:cytoplasm"/>
    <property type="evidence" value="ECO:0007669"/>
    <property type="project" value="TreeGrafter"/>
</dbReference>
<reference evidence="5 6" key="1">
    <citation type="submission" date="2016-05" db="EMBL/GenBank/DDBJ databases">
        <authorList>
            <person name="Lavstsen T."/>
            <person name="Jespersen J.S."/>
        </authorList>
    </citation>
    <scope>NUCLEOTIDE SEQUENCE [LARGE SCALE GENOMIC DNA]</scope>
    <source>
        <strain evidence="5 6">YLB-01</strain>
    </source>
</reference>
<keyword evidence="6" id="KW-1185">Reference proteome</keyword>
<dbReference type="STRING" id="904291.A7J15_10130"/>
<evidence type="ECO:0000256" key="2">
    <source>
        <dbReference type="ARBA" id="ARBA00009410"/>
    </source>
</evidence>
<dbReference type="PANTHER" id="PTHR13847">
    <property type="entry name" value="SARCOSINE DEHYDROGENASE-RELATED"/>
    <property type="match status" value="1"/>
</dbReference>
<dbReference type="AlphaFoldDB" id="A0A1B9N8C3"/>
<keyword evidence="3" id="KW-0285">Flavoprotein</keyword>
<dbReference type="GO" id="GO:0016491">
    <property type="term" value="F:oxidoreductase activity"/>
    <property type="evidence" value="ECO:0007669"/>
    <property type="project" value="UniProtKB-KW"/>
</dbReference>